<organism evidence="2 3">
    <name type="scientific">Durusdinium trenchii</name>
    <dbReference type="NCBI Taxonomy" id="1381693"/>
    <lineage>
        <taxon>Eukaryota</taxon>
        <taxon>Sar</taxon>
        <taxon>Alveolata</taxon>
        <taxon>Dinophyceae</taxon>
        <taxon>Suessiales</taxon>
        <taxon>Symbiodiniaceae</taxon>
        <taxon>Durusdinium</taxon>
    </lineage>
</organism>
<evidence type="ECO:0000313" key="2">
    <source>
        <dbReference type="EMBL" id="CAK9056629.1"/>
    </source>
</evidence>
<dbReference type="EMBL" id="CAXAMN010020780">
    <property type="protein sequence ID" value="CAK9056629.1"/>
    <property type="molecule type" value="Genomic_DNA"/>
</dbReference>
<keyword evidence="1" id="KW-0472">Membrane</keyword>
<keyword evidence="1" id="KW-0812">Transmembrane</keyword>
<feature type="non-terminal residue" evidence="2">
    <location>
        <position position="1"/>
    </location>
</feature>
<protein>
    <recommendedName>
        <fullName evidence="4">Lipoyl-binding domain-containing protein</fullName>
    </recommendedName>
</protein>
<dbReference type="InterPro" id="IPR011053">
    <property type="entry name" value="Single_hybrid_motif"/>
</dbReference>
<evidence type="ECO:0000313" key="3">
    <source>
        <dbReference type="Proteomes" id="UP001642484"/>
    </source>
</evidence>
<comment type="caution">
    <text evidence="2">The sequence shown here is derived from an EMBL/GenBank/DDBJ whole genome shotgun (WGS) entry which is preliminary data.</text>
</comment>
<dbReference type="SUPFAM" id="SSF51230">
    <property type="entry name" value="Single hybrid motif"/>
    <property type="match status" value="1"/>
</dbReference>
<proteinExistence type="predicted"/>
<reference evidence="2 3" key="1">
    <citation type="submission" date="2024-02" db="EMBL/GenBank/DDBJ databases">
        <authorList>
            <person name="Chen Y."/>
            <person name="Shah S."/>
            <person name="Dougan E. K."/>
            <person name="Thang M."/>
            <person name="Chan C."/>
        </authorList>
    </citation>
    <scope>NUCLEOTIDE SEQUENCE [LARGE SCALE GENOMIC DNA]</scope>
</reference>
<feature type="transmembrane region" description="Helical" evidence="1">
    <location>
        <begin position="316"/>
        <end position="338"/>
    </location>
</feature>
<dbReference type="Gene3D" id="2.40.50.100">
    <property type="match status" value="1"/>
</dbReference>
<gene>
    <name evidence="2" type="ORF">CCMP2556_LOCUS28048</name>
</gene>
<keyword evidence="3" id="KW-1185">Reference proteome</keyword>
<keyword evidence="1" id="KW-1133">Transmembrane helix</keyword>
<evidence type="ECO:0000256" key="1">
    <source>
        <dbReference type="SAM" id="Phobius"/>
    </source>
</evidence>
<sequence length="554" mass="61394">HPTLGLCSQSFEIDSIVSEIASLDRADDKVVYRLVDQDDVGIDMVFHALHDTSKAKLGLHEGFGIVTNNAETSRMNVSFLSSETQRPITLPYFAMSFFDLLGSEKDQHGFKHVRILGKWSDAIVSKDSSIIVEKQNYSVSLKASQTDLQQHSPSKPSALTADQMNHAGTVRFVNIDSFELQFEVGANEFHNFLFSCTAAVICADVKAEVFVAAPQFITNPHMFELPNMSLEHKQVVRAADPGVASAHKAVFQQWYVKAGDYVGTGDKIYRVAARNGSVEATAEMPGRVYYVQAVLPGDVIEPGVAMLILDTDTISWTQVSIIALVVIAAIAAVITWWYCCCRSKQETPDVDEPRVRAVILDFETDTGWNQRAIWKYQPLGLGFYENQVPLSVAYIGHDASHMGVLRDDVLVGIGDDKDIVGMASIKNKSFENVWMELKERVDQLPLAPRLLLKFESDKGTRIVHWHTKPLGLNLSETLPVKVTKVDEAAMHLGLEVGNVLKSYGMDWSLDPHLLKSVDGMTAKEIREVIEDRIAQFPDGHCCPAEISGEDICPE</sequence>
<dbReference type="Proteomes" id="UP001642484">
    <property type="component" value="Unassembled WGS sequence"/>
</dbReference>
<accession>A0ABP0N109</accession>
<name>A0ABP0N109_9DINO</name>
<evidence type="ECO:0008006" key="4">
    <source>
        <dbReference type="Google" id="ProtNLM"/>
    </source>
</evidence>